<dbReference type="RefSeq" id="WP_151542825.1">
    <property type="nucleotide sequence ID" value="NZ_WBMR01000086.1"/>
</dbReference>
<dbReference type="PANTHER" id="PTHR12147:SF26">
    <property type="entry name" value="PEPTIDASE M28 DOMAIN-CONTAINING PROTEIN"/>
    <property type="match status" value="1"/>
</dbReference>
<protein>
    <submittedName>
        <fullName evidence="2">Zn-dependent exopeptidase M28</fullName>
    </submittedName>
</protein>
<dbReference type="Proteomes" id="UP000483004">
    <property type="component" value="Unassembled WGS sequence"/>
</dbReference>
<dbReference type="SUPFAM" id="SSF53187">
    <property type="entry name" value="Zn-dependent exopeptidases"/>
    <property type="match status" value="1"/>
</dbReference>
<dbReference type="AlphaFoldDB" id="A0A6L3VQJ3"/>
<name>A0A6L3VQJ3_9ACTN</name>
<dbReference type="EMBL" id="WBMR01000086">
    <property type="protein sequence ID" value="KAB2375373.1"/>
    <property type="molecule type" value="Genomic_DNA"/>
</dbReference>
<dbReference type="GO" id="GO:0006508">
    <property type="term" value="P:proteolysis"/>
    <property type="evidence" value="ECO:0007669"/>
    <property type="project" value="InterPro"/>
</dbReference>
<organism evidence="2 3">
    <name type="scientific">Actinomadura montaniterrae</name>
    <dbReference type="NCBI Taxonomy" id="1803903"/>
    <lineage>
        <taxon>Bacteria</taxon>
        <taxon>Bacillati</taxon>
        <taxon>Actinomycetota</taxon>
        <taxon>Actinomycetes</taxon>
        <taxon>Streptosporangiales</taxon>
        <taxon>Thermomonosporaceae</taxon>
        <taxon>Actinomadura</taxon>
    </lineage>
</organism>
<accession>A0A6L3VQJ3</accession>
<keyword evidence="3" id="KW-1185">Reference proteome</keyword>
<gene>
    <name evidence="2" type="ORF">F9B16_26345</name>
</gene>
<evidence type="ECO:0000313" key="3">
    <source>
        <dbReference type="Proteomes" id="UP000483004"/>
    </source>
</evidence>
<dbReference type="Gene3D" id="3.40.630.10">
    <property type="entry name" value="Zn peptidases"/>
    <property type="match status" value="1"/>
</dbReference>
<sequence>MTTLDTTTTEDDAVARLRHDVEALVGLDRRTTRQGERESARHLAARLTAIGAEDAAVAAFPTQSSWVPAHLAHLALAADLALLKHPAARLLGAALAASYELEVSGRSKWVRRLLPRGEGSTAWARIPSAGPSRRTLVLVAHHDAAHMGMVWHPGTVAASRRLARSTGHALPTHAAALAAMAAAAAPSRAVRIAGAGVLAVSAALMVQSMRSPTTPGANDNASGVAAVLEVARRLATEPLTGTTVLVVFPGGEEAGSTGILHWLRAHGGPLDPGSTLVVNLDAVGSPGSVAVARREALSNRASARAVDRAVRAARDLDVPLQTITIPNPTDAAVTTLAGLETVSLLSVRDGWISHLHRPTDTVDNVGWSTVHDAARLTHHLAWTFDREEAGR</sequence>
<proteinExistence type="predicted"/>
<dbReference type="Pfam" id="PF04389">
    <property type="entry name" value="Peptidase_M28"/>
    <property type="match status" value="1"/>
</dbReference>
<dbReference type="GO" id="GO:0008235">
    <property type="term" value="F:metalloexopeptidase activity"/>
    <property type="evidence" value="ECO:0007669"/>
    <property type="project" value="InterPro"/>
</dbReference>
<comment type="caution">
    <text evidence="2">The sequence shown here is derived from an EMBL/GenBank/DDBJ whole genome shotgun (WGS) entry which is preliminary data.</text>
</comment>
<reference evidence="2 3" key="1">
    <citation type="submission" date="2019-09" db="EMBL/GenBank/DDBJ databases">
        <title>Actinomadura physcomitrii sp. nov., a novel actinomycete isolated from moss [Physcomitrium sphaericum (Ludw) Fuernr].</title>
        <authorList>
            <person name="Liu C."/>
            <person name="Zhuang X."/>
        </authorList>
    </citation>
    <scope>NUCLEOTIDE SEQUENCE [LARGE SCALE GENOMIC DNA]</scope>
    <source>
        <strain evidence="2 3">CYP1-1B</strain>
    </source>
</reference>
<dbReference type="PANTHER" id="PTHR12147">
    <property type="entry name" value="METALLOPEPTIDASE M28 FAMILY MEMBER"/>
    <property type="match status" value="1"/>
</dbReference>
<dbReference type="InterPro" id="IPR045175">
    <property type="entry name" value="M28_fam"/>
</dbReference>
<dbReference type="OrthoDB" id="3456059at2"/>
<dbReference type="InterPro" id="IPR007484">
    <property type="entry name" value="Peptidase_M28"/>
</dbReference>
<evidence type="ECO:0000259" key="1">
    <source>
        <dbReference type="Pfam" id="PF04389"/>
    </source>
</evidence>
<evidence type="ECO:0000313" key="2">
    <source>
        <dbReference type="EMBL" id="KAB2375373.1"/>
    </source>
</evidence>
<feature type="domain" description="Peptidase M28" evidence="1">
    <location>
        <begin position="212"/>
        <end position="379"/>
    </location>
</feature>